<gene>
    <name evidence="1" type="ORF">BC670_2571</name>
</gene>
<dbReference type="RefSeq" id="WP_165766280.1">
    <property type="nucleotide sequence ID" value="NZ_VFPJ01000001.1"/>
</dbReference>
<dbReference type="EMBL" id="VFPJ01000001">
    <property type="protein sequence ID" value="TQM41586.1"/>
    <property type="molecule type" value="Genomic_DNA"/>
</dbReference>
<reference evidence="1 2" key="1">
    <citation type="submission" date="2019-06" db="EMBL/GenBank/DDBJ databases">
        <title>Genomic Encyclopedia of Archaeal and Bacterial Type Strains, Phase II (KMG-II): from individual species to whole genera.</title>
        <authorList>
            <person name="Goeker M."/>
        </authorList>
    </citation>
    <scope>NUCLEOTIDE SEQUENCE [LARGE SCALE GENOMIC DNA]</scope>
    <source>
        <strain evidence="1 2">DSM 24789</strain>
    </source>
</reference>
<protein>
    <submittedName>
        <fullName evidence="1">Uncharacterized protein</fullName>
    </submittedName>
</protein>
<comment type="caution">
    <text evidence="1">The sequence shown here is derived from an EMBL/GenBank/DDBJ whole genome shotgun (WGS) entry which is preliminary data.</text>
</comment>
<evidence type="ECO:0000313" key="1">
    <source>
        <dbReference type="EMBL" id="TQM41586.1"/>
    </source>
</evidence>
<sequence>MKNYLKFVVAVFGVTIATFGSTNVKAKAQENVTCSGAGHCGWTPDCREITGTAS</sequence>
<accession>A0A543G671</accession>
<evidence type="ECO:0000313" key="2">
    <source>
        <dbReference type="Proteomes" id="UP000320773"/>
    </source>
</evidence>
<organism evidence="1 2">
    <name type="scientific">Flavobacterium branchiophilum</name>
    <dbReference type="NCBI Taxonomy" id="55197"/>
    <lineage>
        <taxon>Bacteria</taxon>
        <taxon>Pseudomonadati</taxon>
        <taxon>Bacteroidota</taxon>
        <taxon>Flavobacteriia</taxon>
        <taxon>Flavobacteriales</taxon>
        <taxon>Flavobacteriaceae</taxon>
        <taxon>Flavobacterium</taxon>
    </lineage>
</organism>
<proteinExistence type="predicted"/>
<name>A0A543G671_9FLAO</name>
<dbReference type="AlphaFoldDB" id="A0A543G671"/>
<dbReference type="Proteomes" id="UP000320773">
    <property type="component" value="Unassembled WGS sequence"/>
</dbReference>